<evidence type="ECO:0000256" key="1">
    <source>
        <dbReference type="ARBA" id="ARBA00001957"/>
    </source>
</evidence>
<dbReference type="PROSITE" id="PS00012">
    <property type="entry name" value="PHOSPHOPANTETHEINE"/>
    <property type="match status" value="1"/>
</dbReference>
<dbReference type="FunFam" id="3.40.50.980:FF:000001">
    <property type="entry name" value="Non-ribosomal peptide synthetase"/>
    <property type="match status" value="1"/>
</dbReference>
<dbReference type="Gene3D" id="3.40.50.980">
    <property type="match status" value="2"/>
</dbReference>
<dbReference type="InterPro" id="IPR009081">
    <property type="entry name" value="PP-bd_ACP"/>
</dbReference>
<dbReference type="FunFam" id="3.40.50.12780:FF:000012">
    <property type="entry name" value="Non-ribosomal peptide synthetase"/>
    <property type="match status" value="1"/>
</dbReference>
<feature type="domain" description="Carrier" evidence="4">
    <location>
        <begin position="819"/>
        <end position="894"/>
    </location>
</feature>
<dbReference type="InterPro" id="IPR036736">
    <property type="entry name" value="ACP-like_sf"/>
</dbReference>
<dbReference type="GO" id="GO:0031177">
    <property type="term" value="F:phosphopantetheine binding"/>
    <property type="evidence" value="ECO:0007669"/>
    <property type="project" value="InterPro"/>
</dbReference>
<dbReference type="PANTHER" id="PTHR45527:SF1">
    <property type="entry name" value="FATTY ACID SYNTHASE"/>
    <property type="match status" value="1"/>
</dbReference>
<dbReference type="Gene3D" id="3.30.300.30">
    <property type="match status" value="1"/>
</dbReference>
<dbReference type="GO" id="GO:0072330">
    <property type="term" value="P:monocarboxylic acid biosynthetic process"/>
    <property type="evidence" value="ECO:0007669"/>
    <property type="project" value="UniProtKB-ARBA"/>
</dbReference>
<evidence type="ECO:0000256" key="2">
    <source>
        <dbReference type="ARBA" id="ARBA00022450"/>
    </source>
</evidence>
<dbReference type="Pfam" id="PF13193">
    <property type="entry name" value="AMP-binding_C"/>
    <property type="match status" value="1"/>
</dbReference>
<keyword evidence="3" id="KW-0597">Phosphoprotein</keyword>
<gene>
    <name evidence="5" type="ORF">D7V93_40750</name>
</gene>
<dbReference type="InterPro" id="IPR045851">
    <property type="entry name" value="AMP-bd_C_sf"/>
</dbReference>
<evidence type="ECO:0000259" key="4">
    <source>
        <dbReference type="PROSITE" id="PS50075"/>
    </source>
</evidence>
<dbReference type="Pfam" id="PF00975">
    <property type="entry name" value="Thioesterase"/>
    <property type="match status" value="1"/>
</dbReference>
<dbReference type="InterPro" id="IPR001242">
    <property type="entry name" value="Condensation_dom"/>
</dbReference>
<dbReference type="NCBIfam" id="TIGR01733">
    <property type="entry name" value="AA-adenyl-dom"/>
    <property type="match status" value="1"/>
</dbReference>
<comment type="caution">
    <text evidence="5">The sequence shown here is derived from an EMBL/GenBank/DDBJ whole genome shotgun (WGS) entry which is preliminary data.</text>
</comment>
<proteinExistence type="predicted"/>
<dbReference type="GO" id="GO:0044550">
    <property type="term" value="P:secondary metabolite biosynthetic process"/>
    <property type="evidence" value="ECO:0007669"/>
    <property type="project" value="UniProtKB-ARBA"/>
</dbReference>
<dbReference type="PANTHER" id="PTHR45527">
    <property type="entry name" value="NONRIBOSOMAL PEPTIDE SYNTHETASE"/>
    <property type="match status" value="1"/>
</dbReference>
<dbReference type="CDD" id="cd12117">
    <property type="entry name" value="A_NRPS_Srf_like"/>
    <property type="match status" value="1"/>
</dbReference>
<dbReference type="Pfam" id="PF00668">
    <property type="entry name" value="Condensation"/>
    <property type="match status" value="1"/>
</dbReference>
<evidence type="ECO:0000256" key="3">
    <source>
        <dbReference type="ARBA" id="ARBA00022553"/>
    </source>
</evidence>
<dbReference type="FunFam" id="1.10.1200.10:FF:000016">
    <property type="entry name" value="Non-ribosomal peptide synthase"/>
    <property type="match status" value="1"/>
</dbReference>
<dbReference type="InterPro" id="IPR023213">
    <property type="entry name" value="CAT-like_dom_sf"/>
</dbReference>
<dbReference type="InterPro" id="IPR020845">
    <property type="entry name" value="AMP-binding_CS"/>
</dbReference>
<dbReference type="GO" id="GO:0005829">
    <property type="term" value="C:cytosol"/>
    <property type="evidence" value="ECO:0007669"/>
    <property type="project" value="TreeGrafter"/>
</dbReference>
<keyword evidence="6" id="KW-1185">Reference proteome</keyword>
<dbReference type="InterPro" id="IPR010071">
    <property type="entry name" value="AA_adenyl_dom"/>
</dbReference>
<keyword evidence="2" id="KW-0596">Phosphopantetheine</keyword>
<dbReference type="FunFam" id="3.30.300.30:FF:000010">
    <property type="entry name" value="Enterobactin synthetase component F"/>
    <property type="match status" value="1"/>
</dbReference>
<dbReference type="PROSITE" id="PS50075">
    <property type="entry name" value="CARRIER"/>
    <property type="match status" value="1"/>
</dbReference>
<evidence type="ECO:0000313" key="6">
    <source>
        <dbReference type="Proteomes" id="UP000272888"/>
    </source>
</evidence>
<dbReference type="InterPro" id="IPR000873">
    <property type="entry name" value="AMP-dep_synth/lig_dom"/>
</dbReference>
<dbReference type="Pfam" id="PF00501">
    <property type="entry name" value="AMP-binding"/>
    <property type="match status" value="1"/>
</dbReference>
<evidence type="ECO:0000313" key="5">
    <source>
        <dbReference type="EMBL" id="RKH38889.1"/>
    </source>
</evidence>
<dbReference type="Gene3D" id="1.10.1200.10">
    <property type="entry name" value="ACP-like"/>
    <property type="match status" value="1"/>
</dbReference>
<dbReference type="GO" id="GO:0043041">
    <property type="term" value="P:amino acid activation for nonribosomal peptide biosynthetic process"/>
    <property type="evidence" value="ECO:0007669"/>
    <property type="project" value="TreeGrafter"/>
</dbReference>
<dbReference type="SUPFAM" id="SSF53474">
    <property type="entry name" value="alpha/beta-Hydrolases"/>
    <property type="match status" value="1"/>
</dbReference>
<comment type="cofactor">
    <cofactor evidence="1">
        <name>pantetheine 4'-phosphate</name>
        <dbReference type="ChEBI" id="CHEBI:47942"/>
    </cofactor>
</comment>
<sequence>MLVREVAALYDAFSRGQPSPLPPLPLQYADYAVWQRQWLQGVVLQTQLDYWKQKLAGVSALELPTDKPRPPVQSFRGAQVPVTLTAEASGRLKTLGLQEGVTPFMLLLGAFQVLLSRYSGQDDVTVGSPIAGRQRGELEDLIGFFVNTLVLRTQVDAQHSFLHLLQQVKETALGAYAHQDVPFERLVEKLQPTRDRSRSPLFQVLFALQNAPTSAPLRGQSLELHRLEVDTTTAKFELQLILSDTPDGYQGALVFNTDLFESATAARMAAHFLRLVEALVARPEAPLASVSMLSDAERQQVLVDWNATASDFPRTSTLPEVFSQVVARFPDKVAVESGDAHLTYRQLDTRANRLAHHLRGLGVATDSRVALAVERSLELVVGLVAILKAGGAYVPLDPSYPRERLIAMVADARPGVLVTTHALLPKLPEGLATVVLDEVSLDDLPTHALPPAALPNSLAYVDFTSGSTGRPKGVGTPHSAVLRTLFGAGYTHFGPEETFLLLAPLSFDASTFEVWGALLHGSRLVVMPPQPPSLEELGAVLQRSGVTTLWLTSGLFTQMVDGHLEGLRSVRHLLTGGDVVSAPHARRVVETLRVPVINGYGPTESTVFATTFHLTDAAHTGASLPIGRPLGNTRVYVLDAHGQPVPVGVPGELFIGGEGLARGYVEQPALTAERFVPDAFCGQPGARLYRTGDQARWSAQGTLEFLGRLDAQVKLRGYRIELPEVEAALLRHPEVREAVVLVREDAPGDKRLVGYVTTPHALDTALLRAFLQQRLPEYMVPSALVRLDVLPLTAQAKVDRKALPPPEAGASPSADRYVAPRTPTEALLATLWAEVLRRDRVGVTEDFFALGGHSLLAVRLAAGIRARTGQSLPLAALFQAPTIEQLARFLGREPAPTSSLVAIQRGGPSRRPFFLVHAVGGNVLGFAELARRLGPEQPVYGLQAQGLDGRLPPLESLDAMARHYVEALRAAQPHGPYRLGGWSLGAVIAGEMARHLHAAGEPVELLALIEPSPTSAARGAATEDDAALALHFAADLARTAGLPARLPPDVASAGPEALLRHLHAEGLRAGLFSPESGLEELRTLLRVFTA</sequence>
<dbReference type="Proteomes" id="UP000272888">
    <property type="component" value="Unassembled WGS sequence"/>
</dbReference>
<dbReference type="Gene3D" id="3.40.50.1820">
    <property type="entry name" value="alpha/beta hydrolase"/>
    <property type="match status" value="1"/>
</dbReference>
<dbReference type="InterPro" id="IPR029058">
    <property type="entry name" value="AB_hydrolase_fold"/>
</dbReference>
<dbReference type="SMART" id="SM00823">
    <property type="entry name" value="PKS_PP"/>
    <property type="match status" value="1"/>
</dbReference>
<dbReference type="FunFam" id="2.30.38.10:FF:000001">
    <property type="entry name" value="Non-ribosomal peptide synthetase PvdI"/>
    <property type="match status" value="1"/>
</dbReference>
<reference evidence="6" key="1">
    <citation type="submission" date="2018-09" db="EMBL/GenBank/DDBJ databases">
        <authorList>
            <person name="Livingstone P.G."/>
            <person name="Whitworth D.E."/>
        </authorList>
    </citation>
    <scope>NUCLEOTIDE SEQUENCE [LARGE SCALE GENOMIC DNA]</scope>
    <source>
        <strain evidence="6">CA051B</strain>
    </source>
</reference>
<dbReference type="EMBL" id="RAWB01000823">
    <property type="protein sequence ID" value="RKH38889.1"/>
    <property type="molecule type" value="Genomic_DNA"/>
</dbReference>
<dbReference type="PROSITE" id="PS00455">
    <property type="entry name" value="AMP_BINDING"/>
    <property type="match status" value="1"/>
</dbReference>
<dbReference type="InterPro" id="IPR020806">
    <property type="entry name" value="PKS_PP-bd"/>
</dbReference>
<organism evidence="5 6">
    <name type="scientific">Corallococcus llansteffanensis</name>
    <dbReference type="NCBI Taxonomy" id="2316731"/>
    <lineage>
        <taxon>Bacteria</taxon>
        <taxon>Pseudomonadati</taxon>
        <taxon>Myxococcota</taxon>
        <taxon>Myxococcia</taxon>
        <taxon>Myxococcales</taxon>
        <taxon>Cystobacterineae</taxon>
        <taxon>Myxococcaceae</taxon>
        <taxon>Corallococcus</taxon>
    </lineage>
</organism>
<protein>
    <submittedName>
        <fullName evidence="5">Non-ribosomal peptide synthetase</fullName>
    </submittedName>
</protein>
<dbReference type="SUPFAM" id="SSF52777">
    <property type="entry name" value="CoA-dependent acyltransferases"/>
    <property type="match status" value="2"/>
</dbReference>
<dbReference type="GO" id="GO:0003824">
    <property type="term" value="F:catalytic activity"/>
    <property type="evidence" value="ECO:0007669"/>
    <property type="project" value="InterPro"/>
</dbReference>
<dbReference type="Gene3D" id="3.30.559.30">
    <property type="entry name" value="Nonribosomal peptide synthetase, condensation domain"/>
    <property type="match status" value="1"/>
</dbReference>
<dbReference type="InterPro" id="IPR006162">
    <property type="entry name" value="Ppantetheine_attach_site"/>
</dbReference>
<dbReference type="Gene3D" id="3.30.559.10">
    <property type="entry name" value="Chloramphenicol acetyltransferase-like domain"/>
    <property type="match status" value="1"/>
</dbReference>
<dbReference type="InterPro" id="IPR001031">
    <property type="entry name" value="Thioesterase"/>
</dbReference>
<dbReference type="CDD" id="cd19531">
    <property type="entry name" value="LCL_NRPS-like"/>
    <property type="match status" value="1"/>
</dbReference>
<dbReference type="AlphaFoldDB" id="A0A3A8N5W7"/>
<dbReference type="Gene3D" id="2.30.38.10">
    <property type="entry name" value="Luciferase, Domain 3"/>
    <property type="match status" value="1"/>
</dbReference>
<dbReference type="SUPFAM" id="SSF47336">
    <property type="entry name" value="ACP-like"/>
    <property type="match status" value="1"/>
</dbReference>
<accession>A0A3A8N5W7</accession>
<name>A0A3A8N5W7_9BACT</name>
<dbReference type="SUPFAM" id="SSF56801">
    <property type="entry name" value="Acetyl-CoA synthetase-like"/>
    <property type="match status" value="1"/>
</dbReference>
<dbReference type="Pfam" id="PF00550">
    <property type="entry name" value="PP-binding"/>
    <property type="match status" value="1"/>
</dbReference>
<dbReference type="InterPro" id="IPR025110">
    <property type="entry name" value="AMP-bd_C"/>
</dbReference>
<feature type="non-terminal residue" evidence="5">
    <location>
        <position position="1090"/>
    </location>
</feature>